<dbReference type="Gene3D" id="3.30.70.100">
    <property type="match status" value="1"/>
</dbReference>
<keyword evidence="7" id="KW-0406">Ion transport</keyword>
<name>A0A3D8VKA8_9GAMM</name>
<keyword evidence="5 7" id="KW-1133">Transmembrane helix</keyword>
<evidence type="ECO:0000256" key="2">
    <source>
        <dbReference type="ARBA" id="ARBA00008017"/>
    </source>
</evidence>
<comment type="subcellular location">
    <subcellularLocation>
        <location evidence="7">Cell inner membrane</location>
        <topology evidence="7">Multi-pass membrane protein</topology>
    </subcellularLocation>
    <subcellularLocation>
        <location evidence="1">Cell membrane</location>
        <topology evidence="1">Multi-pass membrane protein</topology>
    </subcellularLocation>
</comment>
<keyword evidence="7" id="KW-0407">Ion channel</keyword>
<proteinExistence type="inferred from homology"/>
<dbReference type="InterPro" id="IPR006686">
    <property type="entry name" value="MscS_channel_CS"/>
</dbReference>
<evidence type="ECO:0000256" key="3">
    <source>
        <dbReference type="ARBA" id="ARBA00022475"/>
    </source>
</evidence>
<evidence type="ECO:0000256" key="4">
    <source>
        <dbReference type="ARBA" id="ARBA00022692"/>
    </source>
</evidence>
<evidence type="ECO:0000256" key="6">
    <source>
        <dbReference type="ARBA" id="ARBA00023136"/>
    </source>
</evidence>
<evidence type="ECO:0000313" key="12">
    <source>
        <dbReference type="Proteomes" id="UP000256829"/>
    </source>
</evidence>
<dbReference type="RefSeq" id="WP_115840479.1">
    <property type="nucleotide sequence ID" value="NZ_CP046603.1"/>
</dbReference>
<evidence type="ECO:0000313" key="11">
    <source>
        <dbReference type="EMBL" id="RDY69258.1"/>
    </source>
</evidence>
<evidence type="ECO:0000256" key="7">
    <source>
        <dbReference type="RuleBase" id="RU369025"/>
    </source>
</evidence>
<dbReference type="InterPro" id="IPR010920">
    <property type="entry name" value="LSM_dom_sf"/>
</dbReference>
<dbReference type="SUPFAM" id="SSF82861">
    <property type="entry name" value="Mechanosensitive channel protein MscS (YggB), transmembrane region"/>
    <property type="match status" value="1"/>
</dbReference>
<accession>A0A3D8VKA8</accession>
<evidence type="ECO:0000256" key="1">
    <source>
        <dbReference type="ARBA" id="ARBA00004651"/>
    </source>
</evidence>
<evidence type="ECO:0000256" key="5">
    <source>
        <dbReference type="ARBA" id="ARBA00022989"/>
    </source>
</evidence>
<dbReference type="EMBL" id="QTJR01000001">
    <property type="protein sequence ID" value="RDY69258.1"/>
    <property type="molecule type" value="Genomic_DNA"/>
</dbReference>
<dbReference type="InterPro" id="IPR011066">
    <property type="entry name" value="MscS_channel_C_sf"/>
</dbReference>
<dbReference type="InterPro" id="IPR011014">
    <property type="entry name" value="MscS_channel_TM-2"/>
</dbReference>
<dbReference type="InterPro" id="IPR023408">
    <property type="entry name" value="MscS_beta-dom_sf"/>
</dbReference>
<dbReference type="Gene3D" id="1.10.287.1260">
    <property type="match status" value="1"/>
</dbReference>
<dbReference type="InterPro" id="IPR049278">
    <property type="entry name" value="MS_channel_C"/>
</dbReference>
<dbReference type="PROSITE" id="PS01246">
    <property type="entry name" value="UPF0003"/>
    <property type="match status" value="1"/>
</dbReference>
<sequence>MRVRKEVALLADPKTQAEVQDSLSNLTRQFDPDVPFHLMTAEQFWGWAMDVGIKLGGALLVFYIGMHLAKWAVRAAGRALTRAHVEPTSSQFIGRVLYIALMIVLLLAILQGFFGVAPTSFIAIMGAAGLAIGLALKDSLSNVASGVMLVTLKPFRVGDVVQIGGSSGTVEMVRIFQTQLRGADNQTIVLPNNLITTAPIINLTPDTRRRIELVIGISYEDDIDVARAAIMDIMQADKRILDTPAPDVVVYELADIAVRLGVRCHVSNADHFATKCDLNERIKKAFDKAGISIQQAQRDIRAQRRVLEAVQSSAASAAGVTDTAQSSPDQQSPSPSPSPDQQSQPDQR</sequence>
<comment type="subunit">
    <text evidence="7">Homoheptamer.</text>
</comment>
<dbReference type="SUPFAM" id="SSF50182">
    <property type="entry name" value="Sm-like ribonucleoproteins"/>
    <property type="match status" value="1"/>
</dbReference>
<protein>
    <recommendedName>
        <fullName evidence="7">Small-conductance mechanosensitive channel</fullName>
    </recommendedName>
</protein>
<dbReference type="InterPro" id="IPR045275">
    <property type="entry name" value="MscS_archaea/bacteria_type"/>
</dbReference>
<feature type="transmembrane region" description="Helical" evidence="7">
    <location>
        <begin position="92"/>
        <end position="110"/>
    </location>
</feature>
<reference evidence="11 12" key="1">
    <citation type="submission" date="2018-08" db="EMBL/GenBank/DDBJ databases">
        <title>Lysobacter soli KCTC 22011, whole genome shotgun sequence.</title>
        <authorList>
            <person name="Zhang X."/>
            <person name="Feng G."/>
            <person name="Zhu H."/>
        </authorList>
    </citation>
    <scope>NUCLEOTIDE SEQUENCE [LARGE SCALE GENOMIC DNA]</scope>
    <source>
        <strain evidence="11 12">KCTC 22011</strain>
    </source>
</reference>
<dbReference type="Gene3D" id="2.30.30.60">
    <property type="match status" value="1"/>
</dbReference>
<comment type="caution">
    <text evidence="7">Lacks conserved residue(s) required for the propagation of feature annotation.</text>
</comment>
<keyword evidence="4 7" id="KW-0812">Transmembrane</keyword>
<comment type="caution">
    <text evidence="11">The sequence shown here is derived from an EMBL/GenBank/DDBJ whole genome shotgun (WGS) entry which is preliminary data.</text>
</comment>
<gene>
    <name evidence="11" type="ORF">DX912_00335</name>
</gene>
<keyword evidence="3" id="KW-1003">Cell membrane</keyword>
<feature type="transmembrane region" description="Helical" evidence="7">
    <location>
        <begin position="116"/>
        <end position="136"/>
    </location>
</feature>
<evidence type="ECO:0000256" key="8">
    <source>
        <dbReference type="SAM" id="MobiDB-lite"/>
    </source>
</evidence>
<comment type="similarity">
    <text evidence="2 7">Belongs to the MscS (TC 1.A.23) family.</text>
</comment>
<comment type="function">
    <text evidence="7">Mechanosensitive channel that participates in the regulation of osmotic pressure changes within the cell, opening in response to stretch forces in the membrane lipid bilayer, without the need for other proteins. Contributes to normal resistance to hypoosmotic shock. Forms an ion channel of 1.0 nanosiemens conductance with a slight preference for anions.</text>
</comment>
<dbReference type="GO" id="GO:0005886">
    <property type="term" value="C:plasma membrane"/>
    <property type="evidence" value="ECO:0007669"/>
    <property type="project" value="UniProtKB-SubCell"/>
</dbReference>
<keyword evidence="7" id="KW-0813">Transport</keyword>
<evidence type="ECO:0000259" key="9">
    <source>
        <dbReference type="Pfam" id="PF00924"/>
    </source>
</evidence>
<keyword evidence="6 7" id="KW-0472">Membrane</keyword>
<feature type="transmembrane region" description="Helical" evidence="7">
    <location>
        <begin position="44"/>
        <end position="64"/>
    </location>
</feature>
<keyword evidence="12" id="KW-1185">Reference proteome</keyword>
<dbReference type="PANTHER" id="PTHR30221:SF1">
    <property type="entry name" value="SMALL-CONDUCTANCE MECHANOSENSITIVE CHANNEL"/>
    <property type="match status" value="1"/>
</dbReference>
<dbReference type="Proteomes" id="UP000256829">
    <property type="component" value="Unassembled WGS sequence"/>
</dbReference>
<dbReference type="Pfam" id="PF00924">
    <property type="entry name" value="MS_channel_2nd"/>
    <property type="match status" value="1"/>
</dbReference>
<keyword evidence="7" id="KW-0997">Cell inner membrane</keyword>
<dbReference type="InterPro" id="IPR006685">
    <property type="entry name" value="MscS_channel_2nd"/>
</dbReference>
<organism evidence="11 12">
    <name type="scientific">Lysobacter soli</name>
    <dbReference type="NCBI Taxonomy" id="453783"/>
    <lineage>
        <taxon>Bacteria</taxon>
        <taxon>Pseudomonadati</taxon>
        <taxon>Pseudomonadota</taxon>
        <taxon>Gammaproteobacteria</taxon>
        <taxon>Lysobacterales</taxon>
        <taxon>Lysobacteraceae</taxon>
        <taxon>Lysobacter</taxon>
    </lineage>
</organism>
<evidence type="ECO:0000259" key="10">
    <source>
        <dbReference type="Pfam" id="PF21082"/>
    </source>
</evidence>
<dbReference type="Pfam" id="PF21082">
    <property type="entry name" value="MS_channel_3rd"/>
    <property type="match status" value="1"/>
</dbReference>
<feature type="domain" description="Mechanosensitive ion channel MscS" evidence="9">
    <location>
        <begin position="138"/>
        <end position="204"/>
    </location>
</feature>
<dbReference type="AlphaFoldDB" id="A0A3D8VKA8"/>
<dbReference type="PANTHER" id="PTHR30221">
    <property type="entry name" value="SMALL-CONDUCTANCE MECHANOSENSITIVE CHANNEL"/>
    <property type="match status" value="1"/>
</dbReference>
<feature type="domain" description="Mechanosensitive ion channel MscS C-terminal" evidence="10">
    <location>
        <begin position="211"/>
        <end position="293"/>
    </location>
</feature>
<dbReference type="SUPFAM" id="SSF82689">
    <property type="entry name" value="Mechanosensitive channel protein MscS (YggB), C-terminal domain"/>
    <property type="match status" value="1"/>
</dbReference>
<feature type="compositionally biased region" description="Low complexity" evidence="8">
    <location>
        <begin position="325"/>
        <end position="348"/>
    </location>
</feature>
<feature type="region of interest" description="Disordered" evidence="8">
    <location>
        <begin position="317"/>
        <end position="348"/>
    </location>
</feature>
<dbReference type="GO" id="GO:0008381">
    <property type="term" value="F:mechanosensitive monoatomic ion channel activity"/>
    <property type="evidence" value="ECO:0007669"/>
    <property type="project" value="InterPro"/>
</dbReference>